<evidence type="ECO:0000256" key="2">
    <source>
        <dbReference type="SAM" id="Phobius"/>
    </source>
</evidence>
<sequence length="629" mass="67877">MRETLSPWWSEVHEAAQLLASRLNALVSHAAQNGAYTPPPGTPAPRRRRQPASLRHLAEVIRTHRLAPGLSVDKNDIAAVLAGDPKSVTEPALVLAVARAAHLIAGAPLDPADADRFVVAAAHVSALVDAARQADERSPDLMPVPHRAAQSDEPRRAEPVVIDAYFTTRRPVRRRTLIAGTLGVLVLIGVAAAAGFHGREQQERKAAVPAPAPAAVAAVTPLDHGDARDDYLNQRPLQDALDHGFTGIDVDVVLHDGTLVLCHHLDGDVCRDPGGNRIEAKPFDSTYLQSLQTRVSSHGGRVYPGFHQPVLLFVEITCVADTSGCVLPADRAAAATDANNPLVVARTIIDALVPYQSMLFHVDAAGRRWGPVQVVVTGDHNNDRLPAGTGDDSVRELLTRQADRYAFLDGSFALDRDQYNADLVPVITFPNPVTDQNCTGPGEEPIQLKHWDDVITAQTTGHHVRVWDPHDCTNRSDFWTDALYGSVDYLSSNHLALLGDWLHTTAAGGGGGDCSVPQWIEEHRLTGQYCTLATGDVPVMTHPDPTSAPVGSLAKGGSTWFLGQQPGEPHTFDATHNFWWAFTRADNGRWGWVSVIHFSDGLLDQPANGLQYGCYDARPKESADCHAIA</sequence>
<accession>A0ABW4AM96</accession>
<keyword evidence="2" id="KW-0812">Transmembrane</keyword>
<dbReference type="EMBL" id="JBHTMK010000054">
    <property type="protein sequence ID" value="MFD1372024.1"/>
    <property type="molecule type" value="Genomic_DNA"/>
</dbReference>
<feature type="transmembrane region" description="Helical" evidence="2">
    <location>
        <begin position="177"/>
        <end position="196"/>
    </location>
</feature>
<keyword evidence="2" id="KW-0472">Membrane</keyword>
<organism evidence="3 4">
    <name type="scientific">Actinoplanes sichuanensis</name>
    <dbReference type="NCBI Taxonomy" id="512349"/>
    <lineage>
        <taxon>Bacteria</taxon>
        <taxon>Bacillati</taxon>
        <taxon>Actinomycetota</taxon>
        <taxon>Actinomycetes</taxon>
        <taxon>Micromonosporales</taxon>
        <taxon>Micromonosporaceae</taxon>
        <taxon>Actinoplanes</taxon>
    </lineage>
</organism>
<dbReference type="RefSeq" id="WP_317795869.1">
    <property type="nucleotide sequence ID" value="NZ_AP028461.1"/>
</dbReference>
<feature type="region of interest" description="Disordered" evidence="1">
    <location>
        <begin position="135"/>
        <end position="154"/>
    </location>
</feature>
<keyword evidence="4" id="KW-1185">Reference proteome</keyword>
<dbReference type="Proteomes" id="UP001597183">
    <property type="component" value="Unassembled WGS sequence"/>
</dbReference>
<comment type="caution">
    <text evidence="3">The sequence shown here is derived from an EMBL/GenBank/DDBJ whole genome shotgun (WGS) entry which is preliminary data.</text>
</comment>
<evidence type="ECO:0000256" key="1">
    <source>
        <dbReference type="SAM" id="MobiDB-lite"/>
    </source>
</evidence>
<reference evidence="4" key="1">
    <citation type="journal article" date="2019" name="Int. J. Syst. Evol. Microbiol.">
        <title>The Global Catalogue of Microorganisms (GCM) 10K type strain sequencing project: providing services to taxonomists for standard genome sequencing and annotation.</title>
        <authorList>
            <consortium name="The Broad Institute Genomics Platform"/>
            <consortium name="The Broad Institute Genome Sequencing Center for Infectious Disease"/>
            <person name="Wu L."/>
            <person name="Ma J."/>
        </authorList>
    </citation>
    <scope>NUCLEOTIDE SEQUENCE [LARGE SCALE GENOMIC DNA]</scope>
    <source>
        <strain evidence="4">CCM 7526</strain>
    </source>
</reference>
<evidence type="ECO:0000313" key="4">
    <source>
        <dbReference type="Proteomes" id="UP001597183"/>
    </source>
</evidence>
<evidence type="ECO:0000313" key="3">
    <source>
        <dbReference type="EMBL" id="MFD1372024.1"/>
    </source>
</evidence>
<keyword evidence="2" id="KW-1133">Transmembrane helix</keyword>
<protein>
    <recommendedName>
        <fullName evidence="5">GP-PDE domain-containing protein</fullName>
    </recommendedName>
</protein>
<proteinExistence type="predicted"/>
<gene>
    <name evidence="3" type="ORF">ACFQ5G_42440</name>
</gene>
<name>A0ABW4AM96_9ACTN</name>
<evidence type="ECO:0008006" key="5">
    <source>
        <dbReference type="Google" id="ProtNLM"/>
    </source>
</evidence>
<feature type="region of interest" description="Disordered" evidence="1">
    <location>
        <begin position="32"/>
        <end position="51"/>
    </location>
</feature>